<sequence>MDAAIIMKMVKVLLKERYTRGGLLIALLVIGISMFFVSLSYLVGLSNVHMANIELPSEYVLYISVFLVFYLFPSISMFSKAEADFVLTAPVDPLDVMISKILTAAITNISVMLAMTYWYPMIMAITGRAYVVPEYLVEAIALGVIISSISLLLGLKGGKIMILTITGYAIYAISTSILYPQLNIIYMVMKPNAYYMAVIMLVLLLSLASLKRNMKSISINIYSLTLSGSPRPRRSSVKPSTSYISFAGLGPIMAMLKSSLLSATLQLRINAGASSAYRLQRVNALLIGLPISIGSAVAYLILFTRMGSFGKGGSIFIWFPAFYIGIFAFSFALSGISGERLWLSCMAMDCTSYFRKRMYVRSFIGLVLASPWIIAYVLIYIATGSFLSLLVAISLISMMPSIASMSLIVAPWTGIRQNRFVGLEEYVPRVNPLGFLIGIIAVILTGTYLIPPLLYVVDPITLLTAAISILLLIISLLMPRILSSKNMVEKLFNKLIEEGFI</sequence>
<feature type="transmembrane region" description="Helical" evidence="1">
    <location>
        <begin position="358"/>
        <end position="381"/>
    </location>
</feature>
<keyword evidence="1" id="KW-0472">Membrane</keyword>
<organism evidence="2 3">
    <name type="scientific">Thermocladium modestius</name>
    <dbReference type="NCBI Taxonomy" id="62609"/>
    <lineage>
        <taxon>Archaea</taxon>
        <taxon>Thermoproteota</taxon>
        <taxon>Thermoprotei</taxon>
        <taxon>Thermoproteales</taxon>
        <taxon>Thermoproteaceae</taxon>
        <taxon>Thermocladium</taxon>
    </lineage>
</organism>
<gene>
    <name evidence="2" type="ORF">GCM10007981_08660</name>
</gene>
<keyword evidence="1" id="KW-1133">Transmembrane helix</keyword>
<evidence type="ECO:0000313" key="2">
    <source>
        <dbReference type="EMBL" id="GGP20467.1"/>
    </source>
</evidence>
<dbReference type="EMBL" id="BMNL01000002">
    <property type="protein sequence ID" value="GGP20467.1"/>
    <property type="molecule type" value="Genomic_DNA"/>
</dbReference>
<feature type="transmembrane region" description="Helical" evidence="1">
    <location>
        <begin position="284"/>
        <end position="303"/>
    </location>
</feature>
<dbReference type="AlphaFoldDB" id="A0A830GUH0"/>
<comment type="caution">
    <text evidence="2">The sequence shown here is derived from an EMBL/GenBank/DDBJ whole genome shotgun (WGS) entry which is preliminary data.</text>
</comment>
<feature type="transmembrane region" description="Helical" evidence="1">
    <location>
        <begin position="59"/>
        <end position="78"/>
    </location>
</feature>
<evidence type="ECO:0000313" key="3">
    <source>
        <dbReference type="Proteomes" id="UP000610960"/>
    </source>
</evidence>
<feature type="transmembrane region" description="Helical" evidence="1">
    <location>
        <begin position="160"/>
        <end position="180"/>
    </location>
</feature>
<feature type="transmembrane region" description="Helical" evidence="1">
    <location>
        <begin position="135"/>
        <end position="153"/>
    </location>
</feature>
<reference evidence="2" key="1">
    <citation type="journal article" date="2014" name="Int. J. Syst. Evol. Microbiol.">
        <title>Complete genome sequence of Corynebacterium casei LMG S-19264T (=DSM 44701T), isolated from a smear-ripened cheese.</title>
        <authorList>
            <consortium name="US DOE Joint Genome Institute (JGI-PGF)"/>
            <person name="Walter F."/>
            <person name="Albersmeier A."/>
            <person name="Kalinowski J."/>
            <person name="Ruckert C."/>
        </authorList>
    </citation>
    <scope>NUCLEOTIDE SEQUENCE</scope>
    <source>
        <strain evidence="2">JCM 10088</strain>
    </source>
</reference>
<feature type="transmembrane region" description="Helical" evidence="1">
    <location>
        <begin position="21"/>
        <end position="44"/>
    </location>
</feature>
<keyword evidence="1" id="KW-0812">Transmembrane</keyword>
<dbReference type="Proteomes" id="UP000610960">
    <property type="component" value="Unassembled WGS sequence"/>
</dbReference>
<proteinExistence type="predicted"/>
<accession>A0A830GUH0</accession>
<feature type="transmembrane region" description="Helical" evidence="1">
    <location>
        <begin position="192"/>
        <end position="210"/>
    </location>
</feature>
<feature type="transmembrane region" description="Helical" evidence="1">
    <location>
        <begin position="387"/>
        <end position="412"/>
    </location>
</feature>
<reference evidence="2" key="2">
    <citation type="submission" date="2020-09" db="EMBL/GenBank/DDBJ databases">
        <authorList>
            <person name="Sun Q."/>
            <person name="Ohkuma M."/>
        </authorList>
    </citation>
    <scope>NUCLEOTIDE SEQUENCE</scope>
    <source>
        <strain evidence="2">JCM 10088</strain>
    </source>
</reference>
<keyword evidence="3" id="KW-1185">Reference proteome</keyword>
<protein>
    <submittedName>
        <fullName evidence="2">Uncharacterized protein</fullName>
    </submittedName>
</protein>
<evidence type="ECO:0000256" key="1">
    <source>
        <dbReference type="SAM" id="Phobius"/>
    </source>
</evidence>
<dbReference type="RefSeq" id="WP_162508189.1">
    <property type="nucleotide sequence ID" value="NZ_BMNL01000002.1"/>
</dbReference>
<feature type="transmembrane region" description="Helical" evidence="1">
    <location>
        <begin position="98"/>
        <end position="119"/>
    </location>
</feature>
<feature type="transmembrane region" description="Helical" evidence="1">
    <location>
        <begin position="433"/>
        <end position="454"/>
    </location>
</feature>
<feature type="transmembrane region" description="Helical" evidence="1">
    <location>
        <begin position="315"/>
        <end position="337"/>
    </location>
</feature>
<name>A0A830GUH0_9CREN</name>
<feature type="transmembrane region" description="Helical" evidence="1">
    <location>
        <begin position="460"/>
        <end position="482"/>
    </location>
</feature>